<accession>A0A922SI32</accession>
<sequence length="280" mass="32658">MLRTWKQEQEEHMQRLVEQQTSALETVVSEIKVLKTQNSSIQNINQEIRDSIDFMNSKFEEMRQQVDNLKRENQAYKISIANLERKVEDLQVRSHTSDNDLTDKLSGMELKIESLEQQARLNNIEICNLPERRDEDLLELVEKIGATIKCLIPRQEVLAVHRVPHARAMENNKPKNIVVKLASRTLRDNVLSAYRLCKNVTSDLIGMSGTPHKMYLNEHLTLYNKQLFRTCREVARKYNVKYVWIRNATILVKATDGSKTFAVRCQSDVNKIAQCYRQNE</sequence>
<comment type="caution">
    <text evidence="3">The sequence shown here is derived from an EMBL/GenBank/DDBJ whole genome shotgun (WGS) entry which is preliminary data.</text>
</comment>
<dbReference type="PANTHER" id="PTHR11505">
    <property type="entry name" value="L1 TRANSPOSABLE ELEMENT-RELATED"/>
    <property type="match status" value="1"/>
</dbReference>
<dbReference type="Gene3D" id="3.30.70.1820">
    <property type="entry name" value="L1 transposable element, RRM domain"/>
    <property type="match status" value="1"/>
</dbReference>
<dbReference type="InterPro" id="IPR004244">
    <property type="entry name" value="Transposase_22"/>
</dbReference>
<dbReference type="Pfam" id="PF25298">
    <property type="entry name" value="Baculo_FP_2nd"/>
    <property type="match status" value="1"/>
</dbReference>
<evidence type="ECO:0000313" key="3">
    <source>
        <dbReference type="EMBL" id="KAH9637773.1"/>
    </source>
</evidence>
<dbReference type="EMBL" id="JACEFF010000437">
    <property type="protein sequence ID" value="KAH9637773.1"/>
    <property type="molecule type" value="Genomic_DNA"/>
</dbReference>
<reference evidence="3" key="1">
    <citation type="journal article" date="2021" name="G3 (Bethesda)">
        <title>Genome and transcriptome analysis of the beet armyworm Spodoptera exigua reveals targets for pest control. .</title>
        <authorList>
            <person name="Simon S."/>
            <person name="Breeschoten T."/>
            <person name="Jansen H.J."/>
            <person name="Dirks R.P."/>
            <person name="Schranz M.E."/>
            <person name="Ros V.I.D."/>
        </authorList>
    </citation>
    <scope>NUCLEOTIDE SEQUENCE</scope>
    <source>
        <strain evidence="3">TB_SE_WUR_2020</strain>
    </source>
</reference>
<feature type="domain" description="FP protein C-terminal" evidence="2">
    <location>
        <begin position="221"/>
        <end position="272"/>
    </location>
</feature>
<evidence type="ECO:0000256" key="1">
    <source>
        <dbReference type="SAM" id="Coils"/>
    </source>
</evidence>
<evidence type="ECO:0000259" key="2">
    <source>
        <dbReference type="Pfam" id="PF25298"/>
    </source>
</evidence>
<name>A0A922SI32_SPOEX</name>
<proteinExistence type="predicted"/>
<feature type="coiled-coil region" evidence="1">
    <location>
        <begin position="45"/>
        <end position="118"/>
    </location>
</feature>
<evidence type="ECO:0000313" key="4">
    <source>
        <dbReference type="Proteomes" id="UP000814243"/>
    </source>
</evidence>
<organism evidence="3 4">
    <name type="scientific">Spodoptera exigua</name>
    <name type="common">Beet armyworm</name>
    <name type="synonym">Noctua fulgens</name>
    <dbReference type="NCBI Taxonomy" id="7107"/>
    <lineage>
        <taxon>Eukaryota</taxon>
        <taxon>Metazoa</taxon>
        <taxon>Ecdysozoa</taxon>
        <taxon>Arthropoda</taxon>
        <taxon>Hexapoda</taxon>
        <taxon>Insecta</taxon>
        <taxon>Pterygota</taxon>
        <taxon>Neoptera</taxon>
        <taxon>Endopterygota</taxon>
        <taxon>Lepidoptera</taxon>
        <taxon>Glossata</taxon>
        <taxon>Ditrysia</taxon>
        <taxon>Noctuoidea</taxon>
        <taxon>Noctuidae</taxon>
        <taxon>Amphipyrinae</taxon>
        <taxon>Spodoptera</taxon>
    </lineage>
</organism>
<protein>
    <recommendedName>
        <fullName evidence="2">FP protein C-terminal domain-containing protein</fullName>
    </recommendedName>
</protein>
<dbReference type="InterPro" id="IPR057251">
    <property type="entry name" value="FP_C"/>
</dbReference>
<dbReference type="Proteomes" id="UP000814243">
    <property type="component" value="Unassembled WGS sequence"/>
</dbReference>
<keyword evidence="1" id="KW-0175">Coiled coil</keyword>
<dbReference type="AlphaFoldDB" id="A0A922SI32"/>
<gene>
    <name evidence="3" type="ORF">HF086_007802</name>
</gene>